<evidence type="ECO:0000313" key="2">
    <source>
        <dbReference type="Proteomes" id="UP000011185"/>
    </source>
</evidence>
<keyword evidence="2" id="KW-1185">Reference proteome</keyword>
<dbReference type="AlphaFoldDB" id="L7JZM8"/>
<dbReference type="HOGENOM" id="CLU_2943456_0_0_1"/>
<evidence type="ECO:0000313" key="1">
    <source>
        <dbReference type="EMBL" id="ELQ76894.1"/>
    </source>
</evidence>
<proteinExistence type="predicted"/>
<dbReference type="EMBL" id="JH993806">
    <property type="protein sequence ID" value="ELQ76894.1"/>
    <property type="molecule type" value="Genomic_DNA"/>
</dbReference>
<sequence>MNLFIKKDYEILASMNKRSLSSWSALSAPRKFVWCVRKCEMLIKRTFNLKKSQLYSSLVG</sequence>
<dbReference type="InParanoid" id="L7JZM8"/>
<accession>L7JZM8</accession>
<name>L7JZM8_TRAHO</name>
<reference evidence="1 2" key="1">
    <citation type="journal article" date="2012" name="PLoS Pathog.">
        <title>The genome of the obligate intracellular parasite Trachipleistophora hominis: new insights into microsporidian genome dynamics and reductive evolution.</title>
        <authorList>
            <person name="Heinz E."/>
            <person name="Williams T.A."/>
            <person name="Nakjang S."/>
            <person name="Noel C.J."/>
            <person name="Swan D.C."/>
            <person name="Goldberg A.V."/>
            <person name="Harris S.R."/>
            <person name="Weinmaier T."/>
            <person name="Markert S."/>
            <person name="Becher D."/>
            <person name="Bernhardt J."/>
            <person name="Dagan T."/>
            <person name="Hacker C."/>
            <person name="Lucocq J.M."/>
            <person name="Schweder T."/>
            <person name="Rattei T."/>
            <person name="Hall N."/>
            <person name="Hirt R.P."/>
            <person name="Embley T.M."/>
        </authorList>
    </citation>
    <scope>NUCLEOTIDE SEQUENCE [LARGE SCALE GENOMIC DNA]</scope>
</reference>
<protein>
    <submittedName>
        <fullName evidence="1">Uncharacterized protein</fullName>
    </submittedName>
</protein>
<organism evidence="1 2">
    <name type="scientific">Trachipleistophora hominis</name>
    <name type="common">Microsporidian parasite</name>
    <dbReference type="NCBI Taxonomy" id="72359"/>
    <lineage>
        <taxon>Eukaryota</taxon>
        <taxon>Fungi</taxon>
        <taxon>Fungi incertae sedis</taxon>
        <taxon>Microsporidia</taxon>
        <taxon>Pleistophoridae</taxon>
        <taxon>Trachipleistophora</taxon>
    </lineage>
</organism>
<gene>
    <name evidence="1" type="ORF">THOM_0090</name>
</gene>
<dbReference type="Proteomes" id="UP000011185">
    <property type="component" value="Unassembled WGS sequence"/>
</dbReference>
<dbReference type="VEuPathDB" id="MicrosporidiaDB:THOM_0090"/>